<accession>A0AAV4UXM6</accession>
<proteinExistence type="predicted"/>
<dbReference type="Proteomes" id="UP001054837">
    <property type="component" value="Unassembled WGS sequence"/>
</dbReference>
<dbReference type="EMBL" id="BPLQ01012086">
    <property type="protein sequence ID" value="GIY62414.1"/>
    <property type="molecule type" value="Genomic_DNA"/>
</dbReference>
<reference evidence="1 2" key="1">
    <citation type="submission" date="2021-06" db="EMBL/GenBank/DDBJ databases">
        <title>Caerostris darwini draft genome.</title>
        <authorList>
            <person name="Kono N."/>
            <person name="Arakawa K."/>
        </authorList>
    </citation>
    <scope>NUCLEOTIDE SEQUENCE [LARGE SCALE GENOMIC DNA]</scope>
</reference>
<gene>
    <name evidence="1" type="ORF">CDAR_50461</name>
</gene>
<keyword evidence="2" id="KW-1185">Reference proteome</keyword>
<sequence length="133" mass="14859">MSVNRRHRAGLLSDWIAHWRCAEIGTGKLSEESALCCCCCGLSHWIDPSCDQMHNLAASRFHIVHTYLEGFNIDFLVVINKVPSEISVSLSESVSAVVVAYLFGSIHHAIKRIAPQLQDEEEHIAASRRTVEM</sequence>
<evidence type="ECO:0000313" key="2">
    <source>
        <dbReference type="Proteomes" id="UP001054837"/>
    </source>
</evidence>
<dbReference type="AlphaFoldDB" id="A0AAV4UXM6"/>
<evidence type="ECO:0000313" key="1">
    <source>
        <dbReference type="EMBL" id="GIY62414.1"/>
    </source>
</evidence>
<protein>
    <submittedName>
        <fullName evidence="1">Uncharacterized protein</fullName>
    </submittedName>
</protein>
<name>A0AAV4UXM6_9ARAC</name>
<comment type="caution">
    <text evidence="1">The sequence shown here is derived from an EMBL/GenBank/DDBJ whole genome shotgun (WGS) entry which is preliminary data.</text>
</comment>
<organism evidence="1 2">
    <name type="scientific">Caerostris darwini</name>
    <dbReference type="NCBI Taxonomy" id="1538125"/>
    <lineage>
        <taxon>Eukaryota</taxon>
        <taxon>Metazoa</taxon>
        <taxon>Ecdysozoa</taxon>
        <taxon>Arthropoda</taxon>
        <taxon>Chelicerata</taxon>
        <taxon>Arachnida</taxon>
        <taxon>Araneae</taxon>
        <taxon>Araneomorphae</taxon>
        <taxon>Entelegynae</taxon>
        <taxon>Araneoidea</taxon>
        <taxon>Araneidae</taxon>
        <taxon>Caerostris</taxon>
    </lineage>
</organism>